<dbReference type="PANTHER" id="PTHR10933">
    <property type="entry name" value="IMMUNOGLOBULIN-BINDING PROTEIN 1"/>
    <property type="match status" value="1"/>
</dbReference>
<comment type="caution">
    <text evidence="2">The sequence shown here is derived from an EMBL/GenBank/DDBJ whole genome shotgun (WGS) entry which is preliminary data.</text>
</comment>
<evidence type="ECO:0000256" key="1">
    <source>
        <dbReference type="SAM" id="MobiDB-lite"/>
    </source>
</evidence>
<accession>A0A9W6ZMP3</accession>
<dbReference type="Pfam" id="PF04177">
    <property type="entry name" value="TAP42"/>
    <property type="match status" value="1"/>
</dbReference>
<dbReference type="InterPro" id="IPR038511">
    <property type="entry name" value="TAP42/TAP46-like_sf"/>
</dbReference>
<organism evidence="2 3">
    <name type="scientific">Triparma retinervis</name>
    <dbReference type="NCBI Taxonomy" id="2557542"/>
    <lineage>
        <taxon>Eukaryota</taxon>
        <taxon>Sar</taxon>
        <taxon>Stramenopiles</taxon>
        <taxon>Ochrophyta</taxon>
        <taxon>Bolidophyceae</taxon>
        <taxon>Parmales</taxon>
        <taxon>Triparmaceae</taxon>
        <taxon>Triparma</taxon>
    </lineage>
</organism>
<dbReference type="AlphaFoldDB" id="A0A9W6ZMP3"/>
<evidence type="ECO:0008006" key="4">
    <source>
        <dbReference type="Google" id="ProtNLM"/>
    </source>
</evidence>
<dbReference type="GO" id="GO:0005829">
    <property type="term" value="C:cytosol"/>
    <property type="evidence" value="ECO:0007669"/>
    <property type="project" value="TreeGrafter"/>
</dbReference>
<keyword evidence="3" id="KW-1185">Reference proteome</keyword>
<dbReference type="EMBL" id="BRXZ01000853">
    <property type="protein sequence ID" value="GMH55776.1"/>
    <property type="molecule type" value="Genomic_DNA"/>
</dbReference>
<reference evidence="2" key="1">
    <citation type="submission" date="2022-07" db="EMBL/GenBank/DDBJ databases">
        <title>Genome analysis of Parmales, a sister group of diatoms, reveals the evolutionary specialization of diatoms from phago-mixotrophs to photoautotrophs.</title>
        <authorList>
            <person name="Ban H."/>
            <person name="Sato S."/>
            <person name="Yoshikawa S."/>
            <person name="Kazumasa Y."/>
            <person name="Nakamura Y."/>
            <person name="Ichinomiya M."/>
            <person name="Saitoh K."/>
            <person name="Sato N."/>
            <person name="Blanc-Mathieu R."/>
            <person name="Endo H."/>
            <person name="Kuwata A."/>
            <person name="Ogata H."/>
        </authorList>
    </citation>
    <scope>NUCLEOTIDE SEQUENCE</scope>
</reference>
<evidence type="ECO:0000313" key="2">
    <source>
        <dbReference type="EMBL" id="GMH55776.1"/>
    </source>
</evidence>
<dbReference type="GO" id="GO:0009966">
    <property type="term" value="P:regulation of signal transduction"/>
    <property type="evidence" value="ECO:0007669"/>
    <property type="project" value="InterPro"/>
</dbReference>
<feature type="region of interest" description="Disordered" evidence="1">
    <location>
        <begin position="363"/>
        <end position="389"/>
    </location>
</feature>
<dbReference type="GO" id="GO:0035303">
    <property type="term" value="P:regulation of dephosphorylation"/>
    <property type="evidence" value="ECO:0007669"/>
    <property type="project" value="TreeGrafter"/>
</dbReference>
<feature type="region of interest" description="Disordered" evidence="1">
    <location>
        <begin position="1"/>
        <end position="28"/>
    </location>
</feature>
<name>A0A9W6ZMP3_9STRA</name>
<dbReference type="Proteomes" id="UP001165082">
    <property type="component" value="Unassembled WGS sequence"/>
</dbReference>
<gene>
    <name evidence="2" type="ORF">TrRE_jg10935</name>
</gene>
<evidence type="ECO:0000313" key="3">
    <source>
        <dbReference type="Proteomes" id="UP001165082"/>
    </source>
</evidence>
<proteinExistence type="predicted"/>
<feature type="compositionally biased region" description="Low complexity" evidence="1">
    <location>
        <begin position="9"/>
        <end position="28"/>
    </location>
</feature>
<sequence length="389" mass="43495">MSSFAATNTDDTPSSSSGQSGSPKKTPSSKLDEAVVLFEEECNYVDALKLLDEVNTQISTLSLFSSNESFSDIQTPYLKFLLLPFYKMLCLMGCRTDGAAARLSNVKNAQSMGVAFLTTMESLGGGVIGEDNVTIFHKLLGEMGGGEEDGSVRPRARGSSRDEKVARFRAQQKCSEEIKIITGKLQRRGRMDLPPEEMFEGGDKESLIRSLTTQQLKKSATQCIDELIAMNQELEMLEMSAKFQSNMSAKSPQELEDERMKQRDGANKGGGIKMTKVSVDPTSNQLLFHRQEAREGVFRPGWNLPTMTLQELGEIEYRDAMERAERDKEAEIRNKDKPTRYEYLVRDGLEDDIHKVDASAKVDRDWDDFKDENPRGSGNKMADVGDRNF</sequence>
<feature type="region of interest" description="Disordered" evidence="1">
    <location>
        <begin position="248"/>
        <end position="276"/>
    </location>
</feature>
<dbReference type="Gene3D" id="1.25.40.540">
    <property type="entry name" value="TAP42-like family"/>
    <property type="match status" value="1"/>
</dbReference>
<dbReference type="OrthoDB" id="10261753at2759"/>
<dbReference type="PANTHER" id="PTHR10933:SF9">
    <property type="entry name" value="IMMUNOGLOBULIN-BINDING PROTEIN 1"/>
    <property type="match status" value="1"/>
</dbReference>
<dbReference type="InterPro" id="IPR007304">
    <property type="entry name" value="TAP46-like"/>
</dbReference>
<protein>
    <recommendedName>
        <fullName evidence="4">TAP42-like protein</fullName>
    </recommendedName>
</protein>
<dbReference type="GO" id="GO:0051721">
    <property type="term" value="F:protein phosphatase 2A binding"/>
    <property type="evidence" value="ECO:0007669"/>
    <property type="project" value="TreeGrafter"/>
</dbReference>